<feature type="transmembrane region" description="Helical" evidence="1">
    <location>
        <begin position="71"/>
        <end position="95"/>
    </location>
</feature>
<dbReference type="EMBL" id="SZVO01000005">
    <property type="protein sequence ID" value="TKT91875.1"/>
    <property type="molecule type" value="Genomic_DNA"/>
</dbReference>
<feature type="transmembrane region" description="Helical" evidence="1">
    <location>
        <begin position="207"/>
        <end position="225"/>
    </location>
</feature>
<dbReference type="GO" id="GO:0006508">
    <property type="term" value="P:proteolysis"/>
    <property type="evidence" value="ECO:0007669"/>
    <property type="project" value="UniProtKB-KW"/>
</dbReference>
<dbReference type="InterPro" id="IPR052710">
    <property type="entry name" value="CAAX_protease"/>
</dbReference>
<keyword evidence="3" id="KW-0482">Metalloprotease</keyword>
<protein>
    <submittedName>
        <fullName evidence="3">CPBP family intramembrane metalloprotease</fullName>
    </submittedName>
</protein>
<name>A0A4U6D615_9BACT</name>
<feature type="transmembrane region" description="Helical" evidence="1">
    <location>
        <begin position="20"/>
        <end position="45"/>
    </location>
</feature>
<dbReference type="InterPro" id="IPR003675">
    <property type="entry name" value="Rce1/LyrA-like_dom"/>
</dbReference>
<dbReference type="RefSeq" id="WP_137340244.1">
    <property type="nucleotide sequence ID" value="NZ_BSQH01000006.1"/>
</dbReference>
<keyword evidence="3" id="KW-0378">Hydrolase</keyword>
<sequence>MQKSYSNLVHTRVPGTLGGLLVLVGFVLIGMAVGNILAIIILALITSSDANSITGLLTTLFAEPEKVANGWLLMMVLQGTVHFFSYLLPSLLYWFYMERKGFQDFNFKDKPAVLTWFLVCIVVLVFIPVNSLFIDLNSKMVFPDFLSGVENWMRDKEEQNAMLTKFMTSYTQAGQLIIALIVVVLLPAVGEEVLFRGIIQRKLAQHWANPHLAIWVSAAIFSAIHFQFFGFLPRMILGALFGYLYFWSGRISVAILAHFINNGFILVMMFFRNIKMLDINIDDTEVMPVTAIVASAVITAGILYEIRKTGNKNPVLENNN</sequence>
<feature type="transmembrane region" description="Helical" evidence="1">
    <location>
        <begin position="173"/>
        <end position="195"/>
    </location>
</feature>
<evidence type="ECO:0000256" key="1">
    <source>
        <dbReference type="SAM" id="Phobius"/>
    </source>
</evidence>
<dbReference type="GO" id="GO:0080120">
    <property type="term" value="P:CAAX-box protein maturation"/>
    <property type="evidence" value="ECO:0007669"/>
    <property type="project" value="UniProtKB-ARBA"/>
</dbReference>
<keyword evidence="3" id="KW-0645">Protease</keyword>
<feature type="transmembrane region" description="Helical" evidence="1">
    <location>
        <begin position="116"/>
        <end position="134"/>
    </location>
</feature>
<keyword evidence="1" id="KW-0812">Transmembrane</keyword>
<gene>
    <name evidence="3" type="ORF">FDK13_12040</name>
</gene>
<dbReference type="Proteomes" id="UP000304900">
    <property type="component" value="Unassembled WGS sequence"/>
</dbReference>
<dbReference type="GO" id="GO:0008237">
    <property type="term" value="F:metallopeptidase activity"/>
    <property type="evidence" value="ECO:0007669"/>
    <property type="project" value="UniProtKB-KW"/>
</dbReference>
<keyword evidence="4" id="KW-1185">Reference proteome</keyword>
<dbReference type="OrthoDB" id="1523022at2"/>
<feature type="transmembrane region" description="Helical" evidence="1">
    <location>
        <begin position="255"/>
        <end position="274"/>
    </location>
</feature>
<evidence type="ECO:0000313" key="4">
    <source>
        <dbReference type="Proteomes" id="UP000304900"/>
    </source>
</evidence>
<accession>A0A4U6D615</accession>
<organism evidence="3 4">
    <name type="scientific">Dyadobacter frigoris</name>
    <dbReference type="NCBI Taxonomy" id="2576211"/>
    <lineage>
        <taxon>Bacteria</taxon>
        <taxon>Pseudomonadati</taxon>
        <taxon>Bacteroidota</taxon>
        <taxon>Cytophagia</taxon>
        <taxon>Cytophagales</taxon>
        <taxon>Spirosomataceae</taxon>
        <taxon>Dyadobacter</taxon>
    </lineage>
</organism>
<dbReference type="PANTHER" id="PTHR36435">
    <property type="entry name" value="SLR1288 PROTEIN"/>
    <property type="match status" value="1"/>
</dbReference>
<keyword evidence="1" id="KW-1133">Transmembrane helix</keyword>
<feature type="domain" description="CAAX prenyl protease 2/Lysostaphin resistance protein A-like" evidence="2">
    <location>
        <begin position="175"/>
        <end position="263"/>
    </location>
</feature>
<feature type="transmembrane region" description="Helical" evidence="1">
    <location>
        <begin position="286"/>
        <end position="304"/>
    </location>
</feature>
<keyword evidence="1" id="KW-0472">Membrane</keyword>
<dbReference type="AlphaFoldDB" id="A0A4U6D615"/>
<dbReference type="Pfam" id="PF02517">
    <property type="entry name" value="Rce1-like"/>
    <property type="match status" value="1"/>
</dbReference>
<proteinExistence type="predicted"/>
<comment type="caution">
    <text evidence="3">The sequence shown here is derived from an EMBL/GenBank/DDBJ whole genome shotgun (WGS) entry which is preliminary data.</text>
</comment>
<dbReference type="PANTHER" id="PTHR36435:SF1">
    <property type="entry name" value="CAAX AMINO TERMINAL PROTEASE FAMILY PROTEIN"/>
    <property type="match status" value="1"/>
</dbReference>
<evidence type="ECO:0000313" key="3">
    <source>
        <dbReference type="EMBL" id="TKT91875.1"/>
    </source>
</evidence>
<evidence type="ECO:0000259" key="2">
    <source>
        <dbReference type="Pfam" id="PF02517"/>
    </source>
</evidence>
<dbReference type="GO" id="GO:0004175">
    <property type="term" value="F:endopeptidase activity"/>
    <property type="evidence" value="ECO:0007669"/>
    <property type="project" value="UniProtKB-ARBA"/>
</dbReference>
<reference evidence="3 4" key="1">
    <citation type="submission" date="2019-05" db="EMBL/GenBank/DDBJ databases">
        <title>Dyadobacter AR-3-8 sp. nov., isolated from arctic soil.</title>
        <authorList>
            <person name="Chaudhary D.K."/>
        </authorList>
    </citation>
    <scope>NUCLEOTIDE SEQUENCE [LARGE SCALE GENOMIC DNA]</scope>
    <source>
        <strain evidence="3 4">AR-3-8</strain>
    </source>
</reference>